<dbReference type="OrthoDB" id="9788252at2"/>
<dbReference type="InterPro" id="IPR013525">
    <property type="entry name" value="ABC2_TM"/>
</dbReference>
<dbReference type="PANTHER" id="PTHR43229">
    <property type="entry name" value="NODULATION PROTEIN J"/>
    <property type="match status" value="1"/>
</dbReference>
<dbReference type="Pfam" id="PF01061">
    <property type="entry name" value="ABC2_membrane"/>
    <property type="match status" value="1"/>
</dbReference>
<feature type="transmembrane region" description="Helical" evidence="5">
    <location>
        <begin position="150"/>
        <end position="170"/>
    </location>
</feature>
<keyword evidence="5" id="KW-0813">Transport</keyword>
<keyword evidence="3 5" id="KW-1133">Transmembrane helix</keyword>
<dbReference type="AlphaFoldDB" id="A0A5C6X7X2"/>
<dbReference type="Proteomes" id="UP000321046">
    <property type="component" value="Unassembled WGS sequence"/>
</dbReference>
<accession>A0A5C6X7X2</accession>
<gene>
    <name evidence="7" type="ORF">FRC96_17225</name>
</gene>
<feature type="transmembrane region" description="Helical" evidence="5">
    <location>
        <begin position="65"/>
        <end position="88"/>
    </location>
</feature>
<evidence type="ECO:0000313" key="8">
    <source>
        <dbReference type="Proteomes" id="UP000321046"/>
    </source>
</evidence>
<evidence type="ECO:0000313" key="7">
    <source>
        <dbReference type="EMBL" id="TXD32553.1"/>
    </source>
</evidence>
<evidence type="ECO:0000256" key="1">
    <source>
        <dbReference type="ARBA" id="ARBA00004141"/>
    </source>
</evidence>
<dbReference type="PANTHER" id="PTHR43229:SF2">
    <property type="entry name" value="NODULATION PROTEIN J"/>
    <property type="match status" value="1"/>
</dbReference>
<sequence length="263" mass="29189">MRLPGDIDVKMALAVWWRNATVYRRTWLKNILPNFFEPLLYLVGMGLGLGFYVGEGISGQDYIAFIGPGLLASAAMNGAVFEVTYNLFIKLNFDRLYDAYLCTPAQIQDVAAGELMWAVTRASIYGAGFLIVLAGMGLVGYPILTSPFTLLMPAGVMLIGACFGLIGMWFSTFIRTIDLYSYFYTLFITPLFLFSGIFFPVERFPFGQEIAWCTPLYHGVRLMRGLASGELTPEVGVSVLWLAALSLLLMAIVPGRMRRLVYG</sequence>
<dbReference type="PIRSF" id="PIRSF006648">
    <property type="entry name" value="DrrB"/>
    <property type="match status" value="1"/>
</dbReference>
<dbReference type="GO" id="GO:0140359">
    <property type="term" value="F:ABC-type transporter activity"/>
    <property type="evidence" value="ECO:0007669"/>
    <property type="project" value="InterPro"/>
</dbReference>
<keyword evidence="2 5" id="KW-0812">Transmembrane</keyword>
<evidence type="ECO:0000256" key="5">
    <source>
        <dbReference type="RuleBase" id="RU361157"/>
    </source>
</evidence>
<dbReference type="InterPro" id="IPR051784">
    <property type="entry name" value="Nod_factor_ABC_transporter"/>
</dbReference>
<dbReference type="PRINTS" id="PR00164">
    <property type="entry name" value="ABC2TRNSPORT"/>
</dbReference>
<organism evidence="7 8">
    <name type="scientific">Lujinxingia vulgaris</name>
    <dbReference type="NCBI Taxonomy" id="2600176"/>
    <lineage>
        <taxon>Bacteria</taxon>
        <taxon>Deltaproteobacteria</taxon>
        <taxon>Bradymonadales</taxon>
        <taxon>Lujinxingiaceae</taxon>
        <taxon>Lujinxingia</taxon>
    </lineage>
</organism>
<keyword evidence="5" id="KW-1003">Cell membrane</keyword>
<feature type="transmembrane region" description="Helical" evidence="5">
    <location>
        <begin position="35"/>
        <end position="53"/>
    </location>
</feature>
<proteinExistence type="inferred from homology"/>
<comment type="caution">
    <text evidence="7">The sequence shown here is derived from an EMBL/GenBank/DDBJ whole genome shotgun (WGS) entry which is preliminary data.</text>
</comment>
<name>A0A5C6X7X2_9DELT</name>
<dbReference type="RefSeq" id="WP_146976271.1">
    <property type="nucleotide sequence ID" value="NZ_VOSL01000125.1"/>
</dbReference>
<evidence type="ECO:0000259" key="6">
    <source>
        <dbReference type="PROSITE" id="PS51012"/>
    </source>
</evidence>
<dbReference type="GO" id="GO:0043190">
    <property type="term" value="C:ATP-binding cassette (ABC) transporter complex"/>
    <property type="evidence" value="ECO:0007669"/>
    <property type="project" value="InterPro"/>
</dbReference>
<feature type="transmembrane region" description="Helical" evidence="5">
    <location>
        <begin position="182"/>
        <end position="201"/>
    </location>
</feature>
<feature type="transmembrane region" description="Helical" evidence="5">
    <location>
        <begin position="235"/>
        <end position="253"/>
    </location>
</feature>
<comment type="similarity">
    <text evidence="5">Belongs to the ABC-2 integral membrane protein family.</text>
</comment>
<protein>
    <recommendedName>
        <fullName evidence="5">Transport permease protein</fullName>
    </recommendedName>
</protein>
<comment type="subcellular location">
    <subcellularLocation>
        <location evidence="5">Cell membrane</location>
        <topology evidence="5">Multi-pass membrane protein</topology>
    </subcellularLocation>
    <subcellularLocation>
        <location evidence="1">Membrane</location>
        <topology evidence="1">Multi-pass membrane protein</topology>
    </subcellularLocation>
</comment>
<feature type="domain" description="ABC transmembrane type-2" evidence="6">
    <location>
        <begin position="29"/>
        <end position="260"/>
    </location>
</feature>
<reference evidence="7 8" key="1">
    <citation type="submission" date="2019-08" db="EMBL/GenBank/DDBJ databases">
        <title>Bradymonadales sp. TMQ2.</title>
        <authorList>
            <person name="Liang Q."/>
        </authorList>
    </citation>
    <scope>NUCLEOTIDE SEQUENCE [LARGE SCALE GENOMIC DNA]</scope>
    <source>
        <strain evidence="7 8">TMQ2</strain>
    </source>
</reference>
<dbReference type="InterPro" id="IPR047817">
    <property type="entry name" value="ABC2_TM_bact-type"/>
</dbReference>
<feature type="transmembrane region" description="Helical" evidence="5">
    <location>
        <begin position="124"/>
        <end position="144"/>
    </location>
</feature>
<evidence type="ECO:0000256" key="2">
    <source>
        <dbReference type="ARBA" id="ARBA00022692"/>
    </source>
</evidence>
<dbReference type="PROSITE" id="PS51012">
    <property type="entry name" value="ABC_TM2"/>
    <property type="match status" value="1"/>
</dbReference>
<evidence type="ECO:0000256" key="4">
    <source>
        <dbReference type="ARBA" id="ARBA00023136"/>
    </source>
</evidence>
<evidence type="ECO:0000256" key="3">
    <source>
        <dbReference type="ARBA" id="ARBA00022989"/>
    </source>
</evidence>
<keyword evidence="4 5" id="KW-0472">Membrane</keyword>
<dbReference type="InterPro" id="IPR000412">
    <property type="entry name" value="ABC_2_transport"/>
</dbReference>
<dbReference type="EMBL" id="VOSL01000125">
    <property type="protein sequence ID" value="TXD32553.1"/>
    <property type="molecule type" value="Genomic_DNA"/>
</dbReference>